<evidence type="ECO:0000256" key="1">
    <source>
        <dbReference type="SAM" id="MobiDB-lite"/>
    </source>
</evidence>
<dbReference type="KEGG" id="span:AWL63_20425"/>
<feature type="compositionally biased region" description="Polar residues" evidence="1">
    <location>
        <begin position="258"/>
        <end position="271"/>
    </location>
</feature>
<dbReference type="STRING" id="1560345.AWL63_20425"/>
<reference evidence="2 3" key="1">
    <citation type="submission" date="2016-01" db="EMBL/GenBank/DDBJ databases">
        <title>Complete genome and mega plasmid sequence of Sphingomonas panacis DCY99 elicits systemic resistance in rice to Xanthomonas oryzae.</title>
        <authorList>
            <person name="Kim Y.J."/>
            <person name="Yang D.C."/>
            <person name="Sing P."/>
        </authorList>
    </citation>
    <scope>NUCLEOTIDE SEQUENCE [LARGE SCALE GENOMIC DNA]</scope>
    <source>
        <strain evidence="2 3">DCY99</strain>
    </source>
</reference>
<sequence length="279" mass="28956">MSATLAKVALVDNTTGAEATDQTLAINVQPVSTTPPDISDAAPMKQFRAIAQIGQDTQALTGSVTSAFKSILAQRPDLANAQFDFVSDDGKLKVVSSDLSDSDRKWLEGQLNANGVLVNQVQQFNADMVSAYDGAPQVVSNGTSLRDTGLQYRNVASAIDGSVKLLSMIQQVANKAGQTGWFNDATYTDAQGGAIDLANARTNSLAGMIDTARQLDALISGTIVTHLGNGQTAYGVINPGIFLEAAPTAAAGLASTLVPSTGRSDQPTGTKGQLVDRLV</sequence>
<name>A0A1B3ZEV8_9SPHN</name>
<dbReference type="EMBL" id="CP014168">
    <property type="protein sequence ID" value="AOH85968.1"/>
    <property type="molecule type" value="Genomic_DNA"/>
</dbReference>
<gene>
    <name evidence="2" type="ORF">AWL63_20425</name>
</gene>
<proteinExistence type="predicted"/>
<feature type="region of interest" description="Disordered" evidence="1">
    <location>
        <begin position="258"/>
        <end position="279"/>
    </location>
</feature>
<evidence type="ECO:0000313" key="3">
    <source>
        <dbReference type="Proteomes" id="UP000094256"/>
    </source>
</evidence>
<accession>A0A1B3ZEV8</accession>
<dbReference type="AlphaFoldDB" id="A0A1B3ZEV8"/>
<keyword evidence="3" id="KW-1185">Reference proteome</keyword>
<organism evidence="2 3">
    <name type="scientific">Sphingomonas panacis</name>
    <dbReference type="NCBI Taxonomy" id="1560345"/>
    <lineage>
        <taxon>Bacteria</taxon>
        <taxon>Pseudomonadati</taxon>
        <taxon>Pseudomonadota</taxon>
        <taxon>Alphaproteobacteria</taxon>
        <taxon>Sphingomonadales</taxon>
        <taxon>Sphingomonadaceae</taxon>
        <taxon>Sphingomonas</taxon>
    </lineage>
</organism>
<dbReference type="Proteomes" id="UP000094256">
    <property type="component" value="Chromosome"/>
</dbReference>
<protein>
    <submittedName>
        <fullName evidence="2">Uncharacterized protein</fullName>
    </submittedName>
</protein>
<evidence type="ECO:0000313" key="2">
    <source>
        <dbReference type="EMBL" id="AOH85968.1"/>
    </source>
</evidence>